<dbReference type="HOGENOM" id="CLU_2321743_0_0_1"/>
<reference evidence="1 2" key="1">
    <citation type="submission" date="2014-04" db="EMBL/GenBank/DDBJ databases">
        <authorList>
            <consortium name="DOE Joint Genome Institute"/>
            <person name="Kuo A."/>
            <person name="Kohler A."/>
            <person name="Nagy L.G."/>
            <person name="Floudas D."/>
            <person name="Copeland A."/>
            <person name="Barry K.W."/>
            <person name="Cichocki N."/>
            <person name="Veneault-Fourrey C."/>
            <person name="LaButti K."/>
            <person name="Lindquist E.A."/>
            <person name="Lipzen A."/>
            <person name="Lundell T."/>
            <person name="Morin E."/>
            <person name="Murat C."/>
            <person name="Sun H."/>
            <person name="Tunlid A."/>
            <person name="Henrissat B."/>
            <person name="Grigoriev I.V."/>
            <person name="Hibbett D.S."/>
            <person name="Martin F."/>
            <person name="Nordberg H.P."/>
            <person name="Cantor M.N."/>
            <person name="Hua S.X."/>
        </authorList>
    </citation>
    <scope>NUCLEOTIDE SEQUENCE [LARGE SCALE GENOMIC DNA]</scope>
    <source>
        <strain evidence="1 2">Foug A</strain>
    </source>
</reference>
<gene>
    <name evidence="1" type="ORF">SCLCIDRAFT_1216984</name>
</gene>
<protein>
    <submittedName>
        <fullName evidence="1">Uncharacterized protein</fullName>
    </submittedName>
</protein>
<dbReference type="EMBL" id="KN822064">
    <property type="protein sequence ID" value="KIM60223.1"/>
    <property type="molecule type" value="Genomic_DNA"/>
</dbReference>
<sequence length="99" mass="10420">MASGEMYTAWILHRMACISMRVSHACVLVAFAVIATIAVSSSNTAMIVMPVHQQQLSSSSVVTSDGTHCGRYIGAKHKQQYALAQYAAAGSGPGHLAEP</sequence>
<keyword evidence="2" id="KW-1185">Reference proteome</keyword>
<dbReference type="InParanoid" id="A0A0C2ZER4"/>
<organism evidence="1 2">
    <name type="scientific">Scleroderma citrinum Foug A</name>
    <dbReference type="NCBI Taxonomy" id="1036808"/>
    <lineage>
        <taxon>Eukaryota</taxon>
        <taxon>Fungi</taxon>
        <taxon>Dikarya</taxon>
        <taxon>Basidiomycota</taxon>
        <taxon>Agaricomycotina</taxon>
        <taxon>Agaricomycetes</taxon>
        <taxon>Agaricomycetidae</taxon>
        <taxon>Boletales</taxon>
        <taxon>Sclerodermatineae</taxon>
        <taxon>Sclerodermataceae</taxon>
        <taxon>Scleroderma</taxon>
    </lineage>
</organism>
<dbReference type="AlphaFoldDB" id="A0A0C2ZER4"/>
<name>A0A0C2ZER4_9AGAM</name>
<reference evidence="2" key="2">
    <citation type="submission" date="2015-01" db="EMBL/GenBank/DDBJ databases">
        <title>Evolutionary Origins and Diversification of the Mycorrhizal Mutualists.</title>
        <authorList>
            <consortium name="DOE Joint Genome Institute"/>
            <consortium name="Mycorrhizal Genomics Consortium"/>
            <person name="Kohler A."/>
            <person name="Kuo A."/>
            <person name="Nagy L.G."/>
            <person name="Floudas D."/>
            <person name="Copeland A."/>
            <person name="Barry K.W."/>
            <person name="Cichocki N."/>
            <person name="Veneault-Fourrey C."/>
            <person name="LaButti K."/>
            <person name="Lindquist E.A."/>
            <person name="Lipzen A."/>
            <person name="Lundell T."/>
            <person name="Morin E."/>
            <person name="Murat C."/>
            <person name="Riley R."/>
            <person name="Ohm R."/>
            <person name="Sun H."/>
            <person name="Tunlid A."/>
            <person name="Henrissat B."/>
            <person name="Grigoriev I.V."/>
            <person name="Hibbett D.S."/>
            <person name="Martin F."/>
        </authorList>
    </citation>
    <scope>NUCLEOTIDE SEQUENCE [LARGE SCALE GENOMIC DNA]</scope>
    <source>
        <strain evidence="2">Foug A</strain>
    </source>
</reference>
<proteinExistence type="predicted"/>
<accession>A0A0C2ZER4</accession>
<evidence type="ECO:0000313" key="2">
    <source>
        <dbReference type="Proteomes" id="UP000053989"/>
    </source>
</evidence>
<evidence type="ECO:0000313" key="1">
    <source>
        <dbReference type="EMBL" id="KIM60223.1"/>
    </source>
</evidence>
<dbReference type="Proteomes" id="UP000053989">
    <property type="component" value="Unassembled WGS sequence"/>
</dbReference>